<accession>A0ABU9VVR9</accession>
<evidence type="ECO:0000313" key="4">
    <source>
        <dbReference type="EMBL" id="MEN1761265.1"/>
    </source>
</evidence>
<evidence type="ECO:0000313" key="5">
    <source>
        <dbReference type="Proteomes" id="UP001407405"/>
    </source>
</evidence>
<organism evidence="4 5">
    <name type="scientific">Anoxynatronum sibiricum</name>
    <dbReference type="NCBI Taxonomy" id="210623"/>
    <lineage>
        <taxon>Bacteria</taxon>
        <taxon>Bacillati</taxon>
        <taxon>Bacillota</taxon>
        <taxon>Clostridia</taxon>
        <taxon>Eubacteriales</taxon>
        <taxon>Clostridiaceae</taxon>
        <taxon>Anoxynatronum</taxon>
    </lineage>
</organism>
<dbReference type="InterPro" id="IPR029787">
    <property type="entry name" value="Nucleotide_cyclase"/>
</dbReference>
<keyword evidence="5" id="KW-1185">Reference proteome</keyword>
<dbReference type="PROSITE" id="PS50887">
    <property type="entry name" value="GGDEF"/>
    <property type="match status" value="1"/>
</dbReference>
<dbReference type="InterPro" id="IPR000160">
    <property type="entry name" value="GGDEF_dom"/>
</dbReference>
<dbReference type="PANTHER" id="PTHR44757">
    <property type="entry name" value="DIGUANYLATE CYCLASE DGCP"/>
    <property type="match status" value="1"/>
</dbReference>
<dbReference type="SMART" id="SM00091">
    <property type="entry name" value="PAS"/>
    <property type="match status" value="3"/>
</dbReference>
<dbReference type="PROSITE" id="PS50112">
    <property type="entry name" value="PAS"/>
    <property type="match status" value="2"/>
</dbReference>
<evidence type="ECO:0000259" key="3">
    <source>
        <dbReference type="PROSITE" id="PS50887"/>
    </source>
</evidence>
<dbReference type="Gene3D" id="3.30.450.20">
    <property type="entry name" value="PAS domain"/>
    <property type="match status" value="3"/>
</dbReference>
<dbReference type="CDD" id="cd00130">
    <property type="entry name" value="PAS"/>
    <property type="match status" value="3"/>
</dbReference>
<dbReference type="InterPro" id="IPR000415">
    <property type="entry name" value="Nitroreductase-like"/>
</dbReference>
<dbReference type="InterPro" id="IPR013655">
    <property type="entry name" value="PAS_fold_3"/>
</dbReference>
<dbReference type="InterPro" id="IPR029479">
    <property type="entry name" value="Nitroreductase"/>
</dbReference>
<dbReference type="CDD" id="cd02062">
    <property type="entry name" value="Nitro_FMN_reductase"/>
    <property type="match status" value="1"/>
</dbReference>
<reference evidence="4 5" key="1">
    <citation type="submission" date="2024-04" db="EMBL/GenBank/DDBJ databases">
        <title>Genome sequencing and metabolic network reconstruction of aminoacids and betaine degradation by Anoxynatronum sibiricum.</title>
        <authorList>
            <person name="Detkova E.N."/>
            <person name="Boltjanskaja Y.V."/>
            <person name="Mardanov A.V."/>
            <person name="Kevbrin V."/>
        </authorList>
    </citation>
    <scope>NUCLEOTIDE SEQUENCE [LARGE SCALE GENOMIC DNA]</scope>
    <source>
        <strain evidence="4 5">Z-7981</strain>
    </source>
</reference>
<dbReference type="InterPro" id="IPR052155">
    <property type="entry name" value="Biofilm_reg_signaling"/>
</dbReference>
<dbReference type="InterPro" id="IPR023312">
    <property type="entry name" value="Put_nitroreductase_C_bac"/>
</dbReference>
<dbReference type="RefSeq" id="WP_343186562.1">
    <property type="nucleotide sequence ID" value="NZ_JBCITM010000013.1"/>
</dbReference>
<name>A0ABU9VVR9_9CLOT</name>
<dbReference type="Gene3D" id="2.20.180.10">
    <property type="entry name" value="putative fmn-dependent nitroreductase like domains"/>
    <property type="match status" value="1"/>
</dbReference>
<feature type="domain" description="PAS" evidence="1">
    <location>
        <begin position="273"/>
        <end position="345"/>
    </location>
</feature>
<dbReference type="InterPro" id="IPR000014">
    <property type="entry name" value="PAS"/>
</dbReference>
<feature type="domain" description="PAS" evidence="1">
    <location>
        <begin position="148"/>
        <end position="218"/>
    </location>
</feature>
<proteinExistence type="predicted"/>
<dbReference type="Gene3D" id="3.40.109.10">
    <property type="entry name" value="NADH Oxidase"/>
    <property type="match status" value="1"/>
</dbReference>
<dbReference type="Pfam" id="PF00990">
    <property type="entry name" value="GGDEF"/>
    <property type="match status" value="1"/>
</dbReference>
<protein>
    <submittedName>
        <fullName evidence="4">PAS domain S-box protein</fullName>
    </submittedName>
</protein>
<dbReference type="Pfam" id="PF08448">
    <property type="entry name" value="PAS_4"/>
    <property type="match status" value="2"/>
</dbReference>
<feature type="domain" description="GGDEF" evidence="3">
    <location>
        <begin position="431"/>
        <end position="561"/>
    </location>
</feature>
<dbReference type="SMART" id="SM00267">
    <property type="entry name" value="GGDEF"/>
    <property type="match status" value="1"/>
</dbReference>
<dbReference type="SUPFAM" id="SSF55073">
    <property type="entry name" value="Nucleotide cyclase"/>
    <property type="match status" value="1"/>
</dbReference>
<dbReference type="InterPro" id="IPR000700">
    <property type="entry name" value="PAS-assoc_C"/>
</dbReference>
<dbReference type="SUPFAM" id="SSF55785">
    <property type="entry name" value="PYP-like sensor domain (PAS domain)"/>
    <property type="match status" value="3"/>
</dbReference>
<dbReference type="PANTHER" id="PTHR44757:SF2">
    <property type="entry name" value="BIOFILM ARCHITECTURE MAINTENANCE PROTEIN MBAA"/>
    <property type="match status" value="1"/>
</dbReference>
<evidence type="ECO:0000259" key="1">
    <source>
        <dbReference type="PROSITE" id="PS50112"/>
    </source>
</evidence>
<dbReference type="NCBIfam" id="TIGR00229">
    <property type="entry name" value="sensory_box"/>
    <property type="match status" value="3"/>
</dbReference>
<sequence>MEKDKQNDNISTFTSIDTAVIQPNIFLEGTHDAVVLLAVTPDGNFSYQAANRRYLEVTGLSLEELLGKTPEEVHGEETGRHIINNLINCVDACQPIQYEETLLLVGQMRSALVQLSPVLDEAGKVMQILGSTRDITDQKRIEQQLKEQNKNLEALFTNSSDGIVFFDRDHRIVSINQRFQEIFGYSPEDVRGKNVDDLITRSHNLQEAEALTSRLMNGDLVNTQAVRYHRDGFSLTVEIRGLVVKVEGEITGGYGIYTDITREQQAQEALALSEERWQFALEGSDHGVWDWNMESGEVFYSSQYLRILGYQPGDLEGSYTTFQRLVHPEDWEKLIVDHERHLAGEIPVVAMEYRMYCQDGRWKWVLSKGKVMQRDQNGTPLRMTGTINDITERKLAEEKIRFLSYHDKLTGLYNRAFFEEEMYRMDTPRNWPLTIIIGDVDGLKMANDFHGHHVGDRLLTRIAEILTSACRADDVIARWGGDEFAILLPGTGEEGGRKIGERITGLCSLYEDLPVKPSLSWGSATKDSASPSLEALIRKAELEMYKRKVKSSQSTRQQLRKRYAVPDLDKAFQHIINQGGINMIRELVEKNRTYRRFDETREISEEQLREWVDLARITSSGANLQPLKYHLSWQSEKNERIFPHLRWAGYLKDWEGPISGERPTAYIVVLGDTLVSKNYWWDHGLASQSILLAAVEEGYGGCMFGSIDRDGLRDALNLDPRFEILLVIALGKPVEKVILEPLKPDGDIKYYRDENQAHHVPKRSLEEVIVP</sequence>
<gene>
    <name evidence="4" type="ORF">AAIG11_12300</name>
</gene>
<dbReference type="PROSITE" id="PS50113">
    <property type="entry name" value="PAC"/>
    <property type="match status" value="2"/>
</dbReference>
<dbReference type="Gene3D" id="3.30.70.270">
    <property type="match status" value="1"/>
</dbReference>
<dbReference type="Pfam" id="PF00881">
    <property type="entry name" value="Nitroreductase"/>
    <property type="match status" value="1"/>
</dbReference>
<dbReference type="Gene3D" id="2.10.70.100">
    <property type="match status" value="1"/>
</dbReference>
<evidence type="ECO:0000259" key="2">
    <source>
        <dbReference type="PROSITE" id="PS50113"/>
    </source>
</evidence>
<dbReference type="Proteomes" id="UP001407405">
    <property type="component" value="Unassembled WGS sequence"/>
</dbReference>
<comment type="caution">
    <text evidence="4">The sequence shown here is derived from an EMBL/GenBank/DDBJ whole genome shotgun (WGS) entry which is preliminary data.</text>
</comment>
<dbReference type="Pfam" id="PF08447">
    <property type="entry name" value="PAS_3"/>
    <property type="match status" value="1"/>
</dbReference>
<feature type="domain" description="PAC" evidence="2">
    <location>
        <begin position="94"/>
        <end position="147"/>
    </location>
</feature>
<dbReference type="NCBIfam" id="TIGR00254">
    <property type="entry name" value="GGDEF"/>
    <property type="match status" value="1"/>
</dbReference>
<dbReference type="InterPro" id="IPR043128">
    <property type="entry name" value="Rev_trsase/Diguanyl_cyclase"/>
</dbReference>
<dbReference type="CDD" id="cd01949">
    <property type="entry name" value="GGDEF"/>
    <property type="match status" value="1"/>
</dbReference>
<dbReference type="InterPro" id="IPR035965">
    <property type="entry name" value="PAS-like_dom_sf"/>
</dbReference>
<dbReference type="SUPFAM" id="SSF55469">
    <property type="entry name" value="FMN-dependent nitroreductase-like"/>
    <property type="match status" value="1"/>
</dbReference>
<dbReference type="InterPro" id="IPR001610">
    <property type="entry name" value="PAC"/>
</dbReference>
<dbReference type="SMART" id="SM00086">
    <property type="entry name" value="PAC"/>
    <property type="match status" value="3"/>
</dbReference>
<dbReference type="InterPro" id="IPR013656">
    <property type="entry name" value="PAS_4"/>
</dbReference>
<feature type="domain" description="PAC" evidence="2">
    <location>
        <begin position="349"/>
        <end position="402"/>
    </location>
</feature>
<dbReference type="EMBL" id="JBCITM010000013">
    <property type="protein sequence ID" value="MEN1761265.1"/>
    <property type="molecule type" value="Genomic_DNA"/>
</dbReference>